<feature type="chain" id="PRO_5045621628" evidence="11">
    <location>
        <begin position="26"/>
        <end position="843"/>
    </location>
</feature>
<sequence>MSRFGLRCAMIVLFSFIILSGTSNAAAKKQEKPIESFKKESENIQREDSKISLSTQNVESVRLDNVKDREIVLRLKQDADLNFSTYHVVNKQELNKKFSLVTVQVPDSYDYEKTLRKLKSLKEVVSAVPNHYYHTDFLPKDTYYKDNQKYLHLIGMEDAWNISRGSKEVKVAVIDTGVSENHPDLKGRLIEGYNATSPGSSPKDNAGHGTQVAGIIAANTNTRGITGIAPGISVLPIKTGKEDILSVDAIVKGIYYAIDKHVDIINMSFGGYESNEEIEAALWDAHKAGITLVASAGNDGSSTVEYPGAYPWVIAVGATDTRNGKFVKAGFSNYGGHLDLMAPGVELFSTSLDGSYDFKSGTSFSAPVVSGLAALIKTKHKDWTPSQVEFALEYGTDSMSKQEFNNETGFGEVNGEKAVSASLKNIGEDRAGFSLNSAELMTELPFSKEGLNFPNDQDLLKLEVKYTGKASVTVTHPASFMDLTVRLYEKKDGKLYKTLTSDQGLQGEPEQFTFDIKPGSYYLGISDYYGNWSKQKYKVEVQRQLDQPERLKGNSRYATAAAISKKGWDKGAEAVVLATGENFPDALSGSPLAYQLDAPILLTRTSYLVTEAKKEIERLKAKNVYILGGEGAVSEKVENTLENMGLSVTRISGTNRYETSAAIAEELLSMQGKDHFDKAIVSYGEKFPDALSSASYAARNGYPILLTEKDELPAETERMVRGVPETIVVGGEGVVSEEVVQELPNALRYAGTNRFASAAALLNGMQVTYQAAIVATGYNFADALTGSVLAAKLNEPILLVKKNEIPAEILNYIDNTGINKFTVLGGDGAVNQEVGAQLLERMN</sequence>
<comment type="cofactor">
    <cofactor evidence="1">
        <name>Ca(2+)</name>
        <dbReference type="ChEBI" id="CHEBI:29108"/>
    </cofactor>
</comment>
<dbReference type="PROSITE" id="PS51892">
    <property type="entry name" value="SUBTILASE"/>
    <property type="match status" value="1"/>
</dbReference>
<dbReference type="InterPro" id="IPR023828">
    <property type="entry name" value="Peptidase_S8_Ser-AS"/>
</dbReference>
<evidence type="ECO:0000256" key="1">
    <source>
        <dbReference type="ARBA" id="ARBA00001913"/>
    </source>
</evidence>
<evidence type="ECO:0000256" key="6">
    <source>
        <dbReference type="ARBA" id="ARBA00022801"/>
    </source>
</evidence>
<dbReference type="EMBL" id="CP095073">
    <property type="protein sequence ID" value="UOQ43913.1"/>
    <property type="molecule type" value="Genomic_DNA"/>
</dbReference>
<dbReference type="PRINTS" id="PR00723">
    <property type="entry name" value="SUBTILISIN"/>
</dbReference>
<keyword evidence="14" id="KW-1185">Reference proteome</keyword>
<dbReference type="PROSITE" id="PS00138">
    <property type="entry name" value="SUBTILASE_SER"/>
    <property type="match status" value="1"/>
</dbReference>
<dbReference type="InterPro" id="IPR050131">
    <property type="entry name" value="Peptidase_S8_subtilisin-like"/>
</dbReference>
<feature type="active site" description="Charge relay system" evidence="9">
    <location>
        <position position="363"/>
    </location>
</feature>
<feature type="domain" description="Peptidase S8/S53" evidence="12">
    <location>
        <begin position="167"/>
        <end position="411"/>
    </location>
</feature>
<dbReference type="Gene3D" id="2.60.120.380">
    <property type="match status" value="1"/>
</dbReference>
<dbReference type="SUPFAM" id="SSF52743">
    <property type="entry name" value="Subtilisin-like"/>
    <property type="match status" value="1"/>
</dbReference>
<keyword evidence="7 9" id="KW-0720">Serine protease</keyword>
<comment type="similarity">
    <text evidence="3 9 10">Belongs to the peptidase S8 family.</text>
</comment>
<dbReference type="PROSITE" id="PS00137">
    <property type="entry name" value="SUBTILASE_HIS"/>
    <property type="match status" value="1"/>
</dbReference>
<dbReference type="RefSeq" id="WP_244709445.1">
    <property type="nucleotide sequence ID" value="NZ_CP095073.1"/>
</dbReference>
<evidence type="ECO:0000256" key="4">
    <source>
        <dbReference type="ARBA" id="ARBA00022525"/>
    </source>
</evidence>
<dbReference type="PANTHER" id="PTHR43806:SF11">
    <property type="entry name" value="CEREVISIN-RELATED"/>
    <property type="match status" value="1"/>
</dbReference>
<dbReference type="Proteomes" id="UP000831787">
    <property type="component" value="Chromosome"/>
</dbReference>
<accession>A0ABY4EHH2</accession>
<proteinExistence type="inferred from homology"/>
<dbReference type="InterPro" id="IPR015500">
    <property type="entry name" value="Peptidase_S8_subtilisin-rel"/>
</dbReference>
<keyword evidence="6 9" id="KW-0378">Hydrolase</keyword>
<feature type="active site" description="Charge relay system" evidence="9">
    <location>
        <position position="208"/>
    </location>
</feature>
<evidence type="ECO:0000256" key="10">
    <source>
        <dbReference type="RuleBase" id="RU003355"/>
    </source>
</evidence>
<dbReference type="InterPro" id="IPR023827">
    <property type="entry name" value="Peptidase_S8_Asp-AS"/>
</dbReference>
<dbReference type="InterPro" id="IPR000209">
    <property type="entry name" value="Peptidase_S8/S53_dom"/>
</dbReference>
<keyword evidence="11" id="KW-0732">Signal</keyword>
<organism evidence="13 14">
    <name type="scientific">Halobacillus salinarum</name>
    <dbReference type="NCBI Taxonomy" id="2932257"/>
    <lineage>
        <taxon>Bacteria</taxon>
        <taxon>Bacillati</taxon>
        <taxon>Bacillota</taxon>
        <taxon>Bacilli</taxon>
        <taxon>Bacillales</taxon>
        <taxon>Bacillaceae</taxon>
        <taxon>Halobacillus</taxon>
    </lineage>
</organism>
<dbReference type="Pfam" id="PF04122">
    <property type="entry name" value="CW_binding_2"/>
    <property type="match status" value="3"/>
</dbReference>
<keyword evidence="5 9" id="KW-0645">Protease</keyword>
<evidence type="ECO:0000256" key="7">
    <source>
        <dbReference type="ARBA" id="ARBA00022825"/>
    </source>
</evidence>
<dbReference type="Pfam" id="PF00082">
    <property type="entry name" value="Peptidase_S8"/>
    <property type="match status" value="1"/>
</dbReference>
<evidence type="ECO:0000256" key="8">
    <source>
        <dbReference type="ARBA" id="ARBA00022837"/>
    </source>
</evidence>
<dbReference type="Gene3D" id="3.40.50.200">
    <property type="entry name" value="Peptidase S8/S53 domain"/>
    <property type="match status" value="1"/>
</dbReference>
<comment type="subcellular location">
    <subcellularLocation>
        <location evidence="2">Secreted</location>
    </subcellularLocation>
</comment>
<reference evidence="13 14" key="1">
    <citation type="submission" date="2022-04" db="EMBL/GenBank/DDBJ databases">
        <title>Halobacillus sp. isolated from saltern.</title>
        <authorList>
            <person name="Won M."/>
            <person name="Lee C.-M."/>
            <person name="Woen H.-Y."/>
            <person name="Kwon S.-W."/>
        </authorList>
    </citation>
    <scope>NUCLEOTIDE SEQUENCE [LARGE SCALE GENOMIC DNA]</scope>
    <source>
        <strain evidence="13 14">SSBR10-3</strain>
    </source>
</reference>
<dbReference type="Gene3D" id="3.40.50.12090">
    <property type="match status" value="2"/>
</dbReference>
<evidence type="ECO:0000313" key="14">
    <source>
        <dbReference type="Proteomes" id="UP000831787"/>
    </source>
</evidence>
<dbReference type="PANTHER" id="PTHR43806">
    <property type="entry name" value="PEPTIDASE S8"/>
    <property type="match status" value="1"/>
</dbReference>
<evidence type="ECO:0000256" key="3">
    <source>
        <dbReference type="ARBA" id="ARBA00011073"/>
    </source>
</evidence>
<evidence type="ECO:0000256" key="2">
    <source>
        <dbReference type="ARBA" id="ARBA00004613"/>
    </source>
</evidence>
<dbReference type="InterPro" id="IPR007253">
    <property type="entry name" value="Cell_wall-bd_2"/>
</dbReference>
<evidence type="ECO:0000256" key="11">
    <source>
        <dbReference type="SAM" id="SignalP"/>
    </source>
</evidence>
<evidence type="ECO:0000256" key="9">
    <source>
        <dbReference type="PROSITE-ProRule" id="PRU01240"/>
    </source>
</evidence>
<keyword evidence="8" id="KW-0106">Calcium</keyword>
<keyword evidence="4" id="KW-0964">Secreted</keyword>
<evidence type="ECO:0000259" key="12">
    <source>
        <dbReference type="Pfam" id="PF00082"/>
    </source>
</evidence>
<name>A0ABY4EHH2_9BACI</name>
<dbReference type="PROSITE" id="PS00136">
    <property type="entry name" value="SUBTILASE_ASP"/>
    <property type="match status" value="1"/>
</dbReference>
<feature type="signal peptide" evidence="11">
    <location>
        <begin position="1"/>
        <end position="25"/>
    </location>
</feature>
<dbReference type="InterPro" id="IPR036852">
    <property type="entry name" value="Peptidase_S8/S53_dom_sf"/>
</dbReference>
<feature type="active site" description="Charge relay system" evidence="9">
    <location>
        <position position="175"/>
    </location>
</feature>
<evidence type="ECO:0000256" key="5">
    <source>
        <dbReference type="ARBA" id="ARBA00022670"/>
    </source>
</evidence>
<protein>
    <submittedName>
        <fullName evidence="13">S8 family serine peptidase</fullName>
    </submittedName>
</protein>
<dbReference type="InterPro" id="IPR022398">
    <property type="entry name" value="Peptidase_S8_His-AS"/>
</dbReference>
<evidence type="ECO:0000313" key="13">
    <source>
        <dbReference type="EMBL" id="UOQ43913.1"/>
    </source>
</evidence>
<gene>
    <name evidence="13" type="ORF">MUN89_18900</name>
</gene>